<dbReference type="EMBL" id="CAJOBI010037511">
    <property type="protein sequence ID" value="CAF4307512.1"/>
    <property type="molecule type" value="Genomic_DNA"/>
</dbReference>
<organism evidence="1 2">
    <name type="scientific">Rotaria magnacalcarata</name>
    <dbReference type="NCBI Taxonomy" id="392030"/>
    <lineage>
        <taxon>Eukaryota</taxon>
        <taxon>Metazoa</taxon>
        <taxon>Spiralia</taxon>
        <taxon>Gnathifera</taxon>
        <taxon>Rotifera</taxon>
        <taxon>Eurotatoria</taxon>
        <taxon>Bdelloidea</taxon>
        <taxon>Philodinida</taxon>
        <taxon>Philodinidae</taxon>
        <taxon>Rotaria</taxon>
    </lineage>
</organism>
<reference evidence="1" key="1">
    <citation type="submission" date="2021-02" db="EMBL/GenBank/DDBJ databases">
        <authorList>
            <person name="Nowell W R."/>
        </authorList>
    </citation>
    <scope>NUCLEOTIDE SEQUENCE</scope>
</reference>
<feature type="non-terminal residue" evidence="1">
    <location>
        <position position="30"/>
    </location>
</feature>
<sequence>MATSGRKGLNENFILDRAANGYDNFGLLGN</sequence>
<accession>A0A8S2TTC8</accession>
<comment type="caution">
    <text evidence="1">The sequence shown here is derived from an EMBL/GenBank/DDBJ whole genome shotgun (WGS) entry which is preliminary data.</text>
</comment>
<gene>
    <name evidence="1" type="ORF">SMN809_LOCUS26392</name>
</gene>
<dbReference type="Proteomes" id="UP000676336">
    <property type="component" value="Unassembled WGS sequence"/>
</dbReference>
<name>A0A8S2TTC8_9BILA</name>
<evidence type="ECO:0000313" key="1">
    <source>
        <dbReference type="EMBL" id="CAF4307512.1"/>
    </source>
</evidence>
<proteinExistence type="predicted"/>
<protein>
    <submittedName>
        <fullName evidence="1">Uncharacterized protein</fullName>
    </submittedName>
</protein>
<dbReference type="AlphaFoldDB" id="A0A8S2TTC8"/>
<evidence type="ECO:0000313" key="2">
    <source>
        <dbReference type="Proteomes" id="UP000676336"/>
    </source>
</evidence>